<gene>
    <name evidence="3" type="ORF">HELGO_WM1886</name>
</gene>
<dbReference type="AlphaFoldDB" id="A0A6S6U8U7"/>
<name>A0A6S6U8U7_9BACT</name>
<dbReference type="Pfam" id="PF04909">
    <property type="entry name" value="Amidohydro_2"/>
    <property type="match status" value="1"/>
</dbReference>
<protein>
    <submittedName>
        <fullName evidence="3">Amidohydrolase 2</fullName>
    </submittedName>
</protein>
<dbReference type="InterPro" id="IPR006680">
    <property type="entry name" value="Amidohydro-rel"/>
</dbReference>
<feature type="domain" description="Amidohydrolase-related" evidence="2">
    <location>
        <begin position="200"/>
        <end position="479"/>
    </location>
</feature>
<dbReference type="GO" id="GO:0005737">
    <property type="term" value="C:cytoplasm"/>
    <property type="evidence" value="ECO:0007669"/>
    <property type="project" value="TreeGrafter"/>
</dbReference>
<evidence type="ECO:0000256" key="1">
    <source>
        <dbReference type="ARBA" id="ARBA00023239"/>
    </source>
</evidence>
<dbReference type="InterPro" id="IPR032465">
    <property type="entry name" value="ACMSD"/>
</dbReference>
<accession>A0A6S6U8U7</accession>
<dbReference type="GO" id="GO:0016831">
    <property type="term" value="F:carboxy-lyase activity"/>
    <property type="evidence" value="ECO:0007669"/>
    <property type="project" value="InterPro"/>
</dbReference>
<evidence type="ECO:0000259" key="2">
    <source>
        <dbReference type="Pfam" id="PF04909"/>
    </source>
</evidence>
<dbReference type="GO" id="GO:0019748">
    <property type="term" value="P:secondary metabolic process"/>
    <property type="evidence" value="ECO:0007669"/>
    <property type="project" value="TreeGrafter"/>
</dbReference>
<dbReference type="SUPFAM" id="SSF51556">
    <property type="entry name" value="Metallo-dependent hydrolases"/>
    <property type="match status" value="1"/>
</dbReference>
<evidence type="ECO:0000313" key="3">
    <source>
        <dbReference type="EMBL" id="CAA6828189.1"/>
    </source>
</evidence>
<dbReference type="Gene3D" id="3.20.20.140">
    <property type="entry name" value="Metal-dependent hydrolases"/>
    <property type="match status" value="1"/>
</dbReference>
<proteinExistence type="predicted"/>
<keyword evidence="3" id="KW-0378">Hydrolase</keyword>
<sequence>MKKNFVDIHCHYFNGKFAFRELLEISWRKVNGNYPYNRDEKKMRFEFISLPSELKAITEYVASFFSTLGASAEANYQHEQNAFKQSKLNKNHSLPLITSPLMMDIYFVADKGDYLDKTKGINELPDHQYTPIEIAQDEQEMFSSFAKELKKEVLSVIREKQSYSKMQPEGIDTGLHDTEQALDDVIMEFEQTAKEERIGSNENERVQLTRGFRKQLKEINELKSKHPETLFPFFAVDPRRVGVAHLLEENLKNGAFAGVKLYPPQGYLPTHPDLYPIYDLCLKYNVPITAHCSPGGFHTIHKEKEMKTERLDKHGHRKTIEVIPAQGYNLSKCAHEKCIYFADPDNWIQILEDKRYKNLRINLAHFGGEEQFAKYIGRDKQKAEKENWTAKIIKLIKKYDNLYTDLSFHIDGDVAEDINNLMLQHSFLKDRLMFGTDFIMILLNYKLTREKDKALIDYFNHFEGLSEPLFSTNALRFLGK</sequence>
<reference evidence="3" key="1">
    <citation type="submission" date="2020-01" db="EMBL/GenBank/DDBJ databases">
        <authorList>
            <person name="Meier V. D."/>
            <person name="Meier V D."/>
        </authorList>
    </citation>
    <scope>NUCLEOTIDE SEQUENCE</scope>
    <source>
        <strain evidence="3">HLG_WM_MAG_01</strain>
    </source>
</reference>
<dbReference type="PANTHER" id="PTHR21240">
    <property type="entry name" value="2-AMINO-3-CARBOXYLMUCONATE-6-SEMIALDEHYDE DECARBOXYLASE"/>
    <property type="match status" value="1"/>
</dbReference>
<dbReference type="InterPro" id="IPR032466">
    <property type="entry name" value="Metal_Hydrolase"/>
</dbReference>
<keyword evidence="1" id="KW-0456">Lyase</keyword>
<organism evidence="3">
    <name type="scientific">uncultured Sulfurovum sp</name>
    <dbReference type="NCBI Taxonomy" id="269237"/>
    <lineage>
        <taxon>Bacteria</taxon>
        <taxon>Pseudomonadati</taxon>
        <taxon>Campylobacterota</taxon>
        <taxon>Epsilonproteobacteria</taxon>
        <taxon>Campylobacterales</taxon>
        <taxon>Sulfurovaceae</taxon>
        <taxon>Sulfurovum</taxon>
        <taxon>environmental samples</taxon>
    </lineage>
</organism>
<dbReference type="EMBL" id="CACVAS010000170">
    <property type="protein sequence ID" value="CAA6828189.1"/>
    <property type="molecule type" value="Genomic_DNA"/>
</dbReference>
<dbReference type="GO" id="GO:0016787">
    <property type="term" value="F:hydrolase activity"/>
    <property type="evidence" value="ECO:0007669"/>
    <property type="project" value="UniProtKB-KW"/>
</dbReference>
<dbReference type="PANTHER" id="PTHR21240:SF28">
    <property type="entry name" value="ISO-OROTATE DECARBOXYLASE (EUROFUNG)"/>
    <property type="match status" value="1"/>
</dbReference>